<protein>
    <submittedName>
        <fullName evidence="3">Isomerase YbhH</fullName>
        <ecNumber evidence="3">5.-.-.-</ecNumber>
    </submittedName>
</protein>
<dbReference type="Proteomes" id="UP000494108">
    <property type="component" value="Unassembled WGS sequence"/>
</dbReference>
<evidence type="ECO:0000313" key="4">
    <source>
        <dbReference type="Proteomes" id="UP000494108"/>
    </source>
</evidence>
<dbReference type="GO" id="GO:0016853">
    <property type="term" value="F:isomerase activity"/>
    <property type="evidence" value="ECO:0007669"/>
    <property type="project" value="UniProtKB-KW"/>
</dbReference>
<dbReference type="Pfam" id="PF04303">
    <property type="entry name" value="PrpF"/>
    <property type="match status" value="1"/>
</dbReference>
<evidence type="ECO:0000313" key="3">
    <source>
        <dbReference type="EMBL" id="CAB3694693.1"/>
    </source>
</evidence>
<keyword evidence="2 3" id="KW-0413">Isomerase</keyword>
<reference evidence="3 4" key="1">
    <citation type="submission" date="2020-04" db="EMBL/GenBank/DDBJ databases">
        <authorList>
            <person name="De Canck E."/>
        </authorList>
    </citation>
    <scope>NUCLEOTIDE SEQUENCE [LARGE SCALE GENOMIC DNA]</scope>
    <source>
        <strain evidence="3 4">LMG 3431</strain>
    </source>
</reference>
<dbReference type="EMBL" id="CADIJX010000008">
    <property type="protein sequence ID" value="CAB3694693.1"/>
    <property type="molecule type" value="Genomic_DNA"/>
</dbReference>
<dbReference type="NCBIfam" id="NF033377">
    <property type="entry name" value="OMA_tautomer"/>
    <property type="match status" value="1"/>
</dbReference>
<comment type="similarity">
    <text evidence="1">Belongs to the PrpF family.</text>
</comment>
<dbReference type="Gene3D" id="3.10.310.10">
    <property type="entry name" value="Diaminopimelate Epimerase, Chain A, domain 1"/>
    <property type="match status" value="2"/>
</dbReference>
<organism evidence="3 4">
    <name type="scientific">Achromobacter pestifer</name>
    <dbReference type="NCBI Taxonomy" id="1353889"/>
    <lineage>
        <taxon>Bacteria</taxon>
        <taxon>Pseudomonadati</taxon>
        <taxon>Pseudomonadota</taxon>
        <taxon>Betaproteobacteria</taxon>
        <taxon>Burkholderiales</taxon>
        <taxon>Alcaligenaceae</taxon>
        <taxon>Achromobacter</taxon>
    </lineage>
</organism>
<name>A0A6S6ZSQ3_9BURK</name>
<dbReference type="EC" id="5.-.-.-" evidence="3"/>
<dbReference type="PANTHER" id="PTHR43709">
    <property type="entry name" value="ACONITATE ISOMERASE-RELATED"/>
    <property type="match status" value="1"/>
</dbReference>
<sequence length="373" mass="38670">METVIPCVLMRGGTSRGPFFLGDWLPADPAERDRLLLIAMGSPHALQVDGLGGGNTLTSKVAIVSRSTRPDCDIDYLFAQVSVDRATVDTRPNCGNMLSGAAPFAIDEGLVPARHGVTPVRVHNVNTGAVIEAVVQTPGGRLTYEGDARIDGVEGAAAPVRLNFLDAWGAVTGKLFPTGCRQEQVDGVAVTLIDAAMPMVLMCASDFGLRGDETPAQLDGNAGLLARMERIRIQAGARMGLGDVSNSVIPKPVLLAPVDAVGAGPLALRSRYFTPRACHRAHAATGAVGVASAFLMPGTVAHACGGPAVQAGYRTVRIEHPSGAMSIDVELDPASGVVRAAGLMRTARKIMKGLLYVPGHYVLAGATAARAVA</sequence>
<gene>
    <name evidence="3" type="primary">ybhH</name>
    <name evidence="3" type="ORF">LMG3431_05064</name>
</gene>
<keyword evidence="4" id="KW-1185">Reference proteome</keyword>
<proteinExistence type="inferred from homology"/>
<dbReference type="RefSeq" id="WP_175177338.1">
    <property type="nucleotide sequence ID" value="NZ_CADIJX010000008.1"/>
</dbReference>
<dbReference type="SUPFAM" id="SSF54506">
    <property type="entry name" value="Diaminopimelate epimerase-like"/>
    <property type="match status" value="2"/>
</dbReference>
<dbReference type="InterPro" id="IPR047687">
    <property type="entry name" value="OMA_tautomer-like"/>
</dbReference>
<evidence type="ECO:0000256" key="1">
    <source>
        <dbReference type="ARBA" id="ARBA00007673"/>
    </source>
</evidence>
<dbReference type="PANTHER" id="PTHR43709:SF3">
    <property type="entry name" value="ISOMERASE YBHH-RELATED"/>
    <property type="match status" value="1"/>
</dbReference>
<evidence type="ECO:0000256" key="2">
    <source>
        <dbReference type="ARBA" id="ARBA00023235"/>
    </source>
</evidence>
<dbReference type="AlphaFoldDB" id="A0A6S6ZSQ3"/>
<accession>A0A6S6ZSQ3</accession>
<dbReference type="InterPro" id="IPR007400">
    <property type="entry name" value="PrpF-like"/>
</dbReference>